<gene>
    <name evidence="2" type="ORF">AQUCO_03800067v1</name>
</gene>
<dbReference type="GO" id="GO:0006952">
    <property type="term" value="P:defense response"/>
    <property type="evidence" value="ECO:0007669"/>
    <property type="project" value="InterPro"/>
</dbReference>
<dbReference type="Proteomes" id="UP000230069">
    <property type="component" value="Unassembled WGS sequence"/>
</dbReference>
<dbReference type="SUPFAM" id="SSF49562">
    <property type="entry name" value="C2 domain (Calcium/lipid-binding domain, CaLB)"/>
    <property type="match status" value="1"/>
</dbReference>
<dbReference type="InterPro" id="IPR000008">
    <property type="entry name" value="C2_dom"/>
</dbReference>
<accession>A0A2G5CSE6</accession>
<dbReference type="PANTHER" id="PTHR32246">
    <property type="entry name" value="INGRESSION PROTEIN FIC1"/>
    <property type="match status" value="1"/>
</dbReference>
<dbReference type="EMBL" id="KZ305055">
    <property type="protein sequence ID" value="PIA34221.1"/>
    <property type="molecule type" value="Genomic_DNA"/>
</dbReference>
<dbReference type="CDD" id="cd04051">
    <property type="entry name" value="C2_SRC2_like"/>
    <property type="match status" value="1"/>
</dbReference>
<dbReference type="Gene3D" id="2.60.40.150">
    <property type="entry name" value="C2 domain"/>
    <property type="match status" value="1"/>
</dbReference>
<dbReference type="PROSITE" id="PS50004">
    <property type="entry name" value="C2"/>
    <property type="match status" value="1"/>
</dbReference>
<dbReference type="InParanoid" id="A0A2G5CSE6"/>
<protein>
    <recommendedName>
        <fullName evidence="1">C2 domain-containing protein</fullName>
    </recommendedName>
</protein>
<name>A0A2G5CSE6_AQUCA</name>
<reference evidence="2 3" key="1">
    <citation type="submission" date="2017-09" db="EMBL/GenBank/DDBJ databases">
        <title>WGS assembly of Aquilegia coerulea Goldsmith.</title>
        <authorList>
            <person name="Hodges S."/>
            <person name="Kramer E."/>
            <person name="Nordborg M."/>
            <person name="Tomkins J."/>
            <person name="Borevitz J."/>
            <person name="Derieg N."/>
            <person name="Yan J."/>
            <person name="Mihaltcheva S."/>
            <person name="Hayes R.D."/>
            <person name="Rokhsar D."/>
        </authorList>
    </citation>
    <scope>NUCLEOTIDE SEQUENCE [LARGE SCALE GENOMIC DNA]</scope>
    <source>
        <strain evidence="3">cv. Goldsmith</strain>
    </source>
</reference>
<feature type="domain" description="C2" evidence="1">
    <location>
        <begin position="1"/>
        <end position="117"/>
    </location>
</feature>
<dbReference type="InterPro" id="IPR044750">
    <property type="entry name" value="C2_SRC2/BAP"/>
</dbReference>
<dbReference type="OrthoDB" id="1915999at2759"/>
<sequence length="312" mass="33365">MAAYHSSSTLLPLEVEIKISSANDLKNVNWKHGDLKPYAVVWVDPNSKFSTKVDEKGDTCPIWDETLVLPLTSPIQDSTLSIDIVHAYAAKDTKPLIGSARISIQEIVDDVGIGEWANRTLKLKRPSGRPHGRLEVKILVREPRYRGPDPYYAPPSPSYAVPPATSRNIQEAYPYTNPSPTSYPYASAPTGYPSAATGYPYNPPGYTQQTYGAPGYAQQTSGTPGYTQQAYGAPGYTQPINAAPGYSGGVQQHKGSKFGAGTGLAVGAVAGVLGGLALAEGVDYVEDKIADDVEERVADDLGYDDGAYGDDF</sequence>
<dbReference type="STRING" id="218851.A0A2G5CSE6"/>
<dbReference type="SMART" id="SM00239">
    <property type="entry name" value="C2"/>
    <property type="match status" value="1"/>
</dbReference>
<proteinExistence type="predicted"/>
<dbReference type="Pfam" id="PF00168">
    <property type="entry name" value="C2"/>
    <property type="match status" value="1"/>
</dbReference>
<evidence type="ECO:0000313" key="3">
    <source>
        <dbReference type="Proteomes" id="UP000230069"/>
    </source>
</evidence>
<dbReference type="PANTHER" id="PTHR32246:SF20">
    <property type="entry name" value="CALCIUM-DEPENDENT LIPID-BINDING (CALB DOMAIN) FAMILY PROTEIN"/>
    <property type="match status" value="1"/>
</dbReference>
<evidence type="ECO:0000259" key="1">
    <source>
        <dbReference type="PROSITE" id="PS50004"/>
    </source>
</evidence>
<dbReference type="InterPro" id="IPR035892">
    <property type="entry name" value="C2_domain_sf"/>
</dbReference>
<keyword evidence="3" id="KW-1185">Reference proteome</keyword>
<organism evidence="2 3">
    <name type="scientific">Aquilegia coerulea</name>
    <name type="common">Rocky mountain columbine</name>
    <dbReference type="NCBI Taxonomy" id="218851"/>
    <lineage>
        <taxon>Eukaryota</taxon>
        <taxon>Viridiplantae</taxon>
        <taxon>Streptophyta</taxon>
        <taxon>Embryophyta</taxon>
        <taxon>Tracheophyta</taxon>
        <taxon>Spermatophyta</taxon>
        <taxon>Magnoliopsida</taxon>
        <taxon>Ranunculales</taxon>
        <taxon>Ranunculaceae</taxon>
        <taxon>Thalictroideae</taxon>
        <taxon>Aquilegia</taxon>
    </lineage>
</organism>
<dbReference type="AlphaFoldDB" id="A0A2G5CSE6"/>
<evidence type="ECO:0000313" key="2">
    <source>
        <dbReference type="EMBL" id="PIA34221.1"/>
    </source>
</evidence>